<dbReference type="KEGG" id="roz:CBI38_24685"/>
<dbReference type="OrthoDB" id="3234360at2"/>
<proteinExistence type="predicted"/>
<gene>
    <name evidence="3" type="ORF">CBI38_24685</name>
</gene>
<reference evidence="3 4" key="1">
    <citation type="submission" date="2017-05" db="EMBL/GenBank/DDBJ databases">
        <title>Isolation of Rhodococcus sp. S2-17 biodegrading of BP-3.</title>
        <authorList>
            <person name="Lee Y."/>
            <person name="Kim K.H."/>
            <person name="Chun B.H."/>
            <person name="Jung H.S."/>
            <person name="Jeon C.O."/>
        </authorList>
    </citation>
    <scope>NUCLEOTIDE SEQUENCE [LARGE SCALE GENOMIC DNA]</scope>
    <source>
        <strain evidence="3 4">S2-17</strain>
    </source>
</reference>
<dbReference type="InterPro" id="IPR003615">
    <property type="entry name" value="HNH_nuc"/>
</dbReference>
<dbReference type="RefSeq" id="WP_109333052.1">
    <property type="nucleotide sequence ID" value="NZ_CP021354.1"/>
</dbReference>
<dbReference type="AlphaFoldDB" id="A0A2S2C055"/>
<dbReference type="Proteomes" id="UP000245711">
    <property type="component" value="Chromosome"/>
</dbReference>
<feature type="domain" description="HNH nuclease" evidence="2">
    <location>
        <begin position="17"/>
        <end position="75"/>
    </location>
</feature>
<evidence type="ECO:0000259" key="2">
    <source>
        <dbReference type="SMART" id="SM00507"/>
    </source>
</evidence>
<dbReference type="GO" id="GO:0008270">
    <property type="term" value="F:zinc ion binding"/>
    <property type="evidence" value="ECO:0007669"/>
    <property type="project" value="InterPro"/>
</dbReference>
<keyword evidence="4" id="KW-1185">Reference proteome</keyword>
<dbReference type="Gene3D" id="1.10.30.50">
    <property type="match status" value="1"/>
</dbReference>
<dbReference type="InterPro" id="IPR002711">
    <property type="entry name" value="HNH"/>
</dbReference>
<dbReference type="GO" id="GO:0003676">
    <property type="term" value="F:nucleic acid binding"/>
    <property type="evidence" value="ECO:0007669"/>
    <property type="project" value="InterPro"/>
</dbReference>
<name>A0A2S2C055_9NOCA</name>
<dbReference type="GO" id="GO:0004519">
    <property type="term" value="F:endonuclease activity"/>
    <property type="evidence" value="ECO:0007669"/>
    <property type="project" value="InterPro"/>
</dbReference>
<accession>A0A2S2C055</accession>
<dbReference type="Pfam" id="PF01844">
    <property type="entry name" value="HNH"/>
    <property type="match status" value="1"/>
</dbReference>
<feature type="region of interest" description="Disordered" evidence="1">
    <location>
        <begin position="1"/>
        <end position="25"/>
    </location>
</feature>
<evidence type="ECO:0000313" key="4">
    <source>
        <dbReference type="Proteomes" id="UP000245711"/>
    </source>
</evidence>
<protein>
    <recommendedName>
        <fullName evidence="2">HNH nuclease domain-containing protein</fullName>
    </recommendedName>
</protein>
<evidence type="ECO:0000313" key="3">
    <source>
        <dbReference type="EMBL" id="AWK74275.1"/>
    </source>
</evidence>
<sequence>MTWTGNGGRTSTAAHRQRRRRVLERDNHQCQIRGPKCIGTATECDHIINVKAFGNQPELAESDENCRAVCNPCHANKSALEGVQARAKRRAKLKLPVQKHPGLR</sequence>
<dbReference type="CDD" id="cd00085">
    <property type="entry name" value="HNHc"/>
    <property type="match status" value="1"/>
</dbReference>
<dbReference type="EMBL" id="CP021354">
    <property type="protein sequence ID" value="AWK74275.1"/>
    <property type="molecule type" value="Genomic_DNA"/>
</dbReference>
<dbReference type="SMART" id="SM00507">
    <property type="entry name" value="HNHc"/>
    <property type="match status" value="1"/>
</dbReference>
<organism evidence="3 4">
    <name type="scientific">Rhodococcus oxybenzonivorans</name>
    <dbReference type="NCBI Taxonomy" id="1990687"/>
    <lineage>
        <taxon>Bacteria</taxon>
        <taxon>Bacillati</taxon>
        <taxon>Actinomycetota</taxon>
        <taxon>Actinomycetes</taxon>
        <taxon>Mycobacteriales</taxon>
        <taxon>Nocardiaceae</taxon>
        <taxon>Rhodococcus</taxon>
    </lineage>
</organism>
<evidence type="ECO:0000256" key="1">
    <source>
        <dbReference type="SAM" id="MobiDB-lite"/>
    </source>
</evidence>